<sequence length="381" mass="43428">MEEVLKELQDLKKTEIKKEEVLKELQDDARTLAGLIEDMNWEKLRTAIHERKEELKEVDDSRGWTILHRLCALPPVPKDIFQSVVKLCPEATKVRDKKWGQTPLHVLCWNSQKTVGKIQILLQHMPPEDLLIGTHLGGSALHCACSGHAFLPVHQELIRANPKIVLVKSREYKHTALVALWQSHLNTIQGHMQVARILKGETVEERHFKRFWEKVVLMATTAFKLSPTYSPEMNNDIERYALHGLQFLRAPLKTQQVAIKLHPEWVSVADSEGNYPLHNVIIRRPFRIKDIHLIKDLVAVYPEAASKRNARGDEPIFIALRERMAWDAGVEALVKAQPEILSSMDRETGLCPFLLAASLDGKVAVETTYQLLSENPHVAKV</sequence>
<dbReference type="EMBL" id="CAKOGP040001869">
    <property type="protein sequence ID" value="CAJ1954353.1"/>
    <property type="molecule type" value="Genomic_DNA"/>
</dbReference>
<proteinExistence type="predicted"/>
<dbReference type="AlphaFoldDB" id="A0AAD2PV89"/>
<gene>
    <name evidence="2" type="ORF">CYCCA115_LOCUS14945</name>
</gene>
<dbReference type="SUPFAM" id="SSF48403">
    <property type="entry name" value="Ankyrin repeat"/>
    <property type="match status" value="1"/>
</dbReference>
<reference evidence="2" key="1">
    <citation type="submission" date="2023-08" db="EMBL/GenBank/DDBJ databases">
        <authorList>
            <person name="Audoor S."/>
            <person name="Bilcke G."/>
        </authorList>
    </citation>
    <scope>NUCLEOTIDE SEQUENCE</scope>
</reference>
<dbReference type="PANTHER" id="PTHR24121:SF23">
    <property type="entry name" value="NO MECHANORECEPTOR POTENTIAL C, ISOFORM H"/>
    <property type="match status" value="1"/>
</dbReference>
<organism evidence="2 3">
    <name type="scientific">Cylindrotheca closterium</name>
    <dbReference type="NCBI Taxonomy" id="2856"/>
    <lineage>
        <taxon>Eukaryota</taxon>
        <taxon>Sar</taxon>
        <taxon>Stramenopiles</taxon>
        <taxon>Ochrophyta</taxon>
        <taxon>Bacillariophyta</taxon>
        <taxon>Bacillariophyceae</taxon>
        <taxon>Bacillariophycidae</taxon>
        <taxon>Bacillariales</taxon>
        <taxon>Bacillariaceae</taxon>
        <taxon>Cylindrotheca</taxon>
    </lineage>
</organism>
<evidence type="ECO:0000313" key="2">
    <source>
        <dbReference type="EMBL" id="CAJ1954353.1"/>
    </source>
</evidence>
<evidence type="ECO:0000256" key="1">
    <source>
        <dbReference type="SAM" id="Coils"/>
    </source>
</evidence>
<protein>
    <submittedName>
        <fullName evidence="2">Uncharacterized protein</fullName>
    </submittedName>
</protein>
<keyword evidence="3" id="KW-1185">Reference proteome</keyword>
<dbReference type="Proteomes" id="UP001295423">
    <property type="component" value="Unassembled WGS sequence"/>
</dbReference>
<keyword evidence="1" id="KW-0175">Coiled coil</keyword>
<dbReference type="InterPro" id="IPR036770">
    <property type="entry name" value="Ankyrin_rpt-contain_sf"/>
</dbReference>
<dbReference type="PANTHER" id="PTHR24121">
    <property type="entry name" value="NO MECHANORECEPTOR POTENTIAL C, ISOFORM D-RELATED"/>
    <property type="match status" value="1"/>
</dbReference>
<comment type="caution">
    <text evidence="2">The sequence shown here is derived from an EMBL/GenBank/DDBJ whole genome shotgun (WGS) entry which is preliminary data.</text>
</comment>
<dbReference type="Gene3D" id="1.25.40.20">
    <property type="entry name" value="Ankyrin repeat-containing domain"/>
    <property type="match status" value="1"/>
</dbReference>
<evidence type="ECO:0000313" key="3">
    <source>
        <dbReference type="Proteomes" id="UP001295423"/>
    </source>
</evidence>
<feature type="coiled-coil region" evidence="1">
    <location>
        <begin position="1"/>
        <end position="42"/>
    </location>
</feature>
<name>A0AAD2PV89_9STRA</name>
<accession>A0AAD2PV89</accession>